<protein>
    <submittedName>
        <fullName evidence="2">Uncharacterized protein</fullName>
    </submittedName>
</protein>
<dbReference type="AlphaFoldDB" id="A0A4Y2KYK7"/>
<evidence type="ECO:0000313" key="3">
    <source>
        <dbReference type="Proteomes" id="UP000499080"/>
    </source>
</evidence>
<sequence>MDSPNDWQLYSQNMRVVLSEIPQGILSPEPATNSNRYCEQINEITFRNNAYDYCLGSEHLPGISLVSFQNLSLNKWQKDWDSGDTGRAIFNILPKITLTLTSWSRESILFATGHCSFPSYLYRFQLHHSDIYTCGEKEDPLHYATSCHLTLTYHFTKPSAENTQLLWKSVLSNKLSRINMAKLISCLTENENLMKQPTDVTSSSDSDPDFSPSPRPQTHGLRSSRGSIPRTLIRPPTSSKQRTFGTCLKIVFAS</sequence>
<evidence type="ECO:0000256" key="1">
    <source>
        <dbReference type="SAM" id="MobiDB-lite"/>
    </source>
</evidence>
<evidence type="ECO:0000313" key="2">
    <source>
        <dbReference type="EMBL" id="GBN06613.1"/>
    </source>
</evidence>
<name>A0A4Y2KYK7_ARAVE</name>
<organism evidence="2 3">
    <name type="scientific">Araneus ventricosus</name>
    <name type="common">Orbweaver spider</name>
    <name type="synonym">Epeira ventricosa</name>
    <dbReference type="NCBI Taxonomy" id="182803"/>
    <lineage>
        <taxon>Eukaryota</taxon>
        <taxon>Metazoa</taxon>
        <taxon>Ecdysozoa</taxon>
        <taxon>Arthropoda</taxon>
        <taxon>Chelicerata</taxon>
        <taxon>Arachnida</taxon>
        <taxon>Araneae</taxon>
        <taxon>Araneomorphae</taxon>
        <taxon>Entelegynae</taxon>
        <taxon>Araneoidea</taxon>
        <taxon>Araneidae</taxon>
        <taxon>Araneus</taxon>
    </lineage>
</organism>
<feature type="region of interest" description="Disordered" evidence="1">
    <location>
        <begin position="196"/>
        <end position="240"/>
    </location>
</feature>
<proteinExistence type="predicted"/>
<reference evidence="2 3" key="1">
    <citation type="journal article" date="2019" name="Sci. Rep.">
        <title>Orb-weaving spider Araneus ventricosus genome elucidates the spidroin gene catalogue.</title>
        <authorList>
            <person name="Kono N."/>
            <person name="Nakamura H."/>
            <person name="Ohtoshi R."/>
            <person name="Moran D.A.P."/>
            <person name="Shinohara A."/>
            <person name="Yoshida Y."/>
            <person name="Fujiwara M."/>
            <person name="Mori M."/>
            <person name="Tomita M."/>
            <person name="Arakawa K."/>
        </authorList>
    </citation>
    <scope>NUCLEOTIDE SEQUENCE [LARGE SCALE GENOMIC DNA]</scope>
</reference>
<accession>A0A4Y2KYK7</accession>
<gene>
    <name evidence="2" type="ORF">AVEN_79015_1</name>
</gene>
<feature type="compositionally biased region" description="Low complexity" evidence="1">
    <location>
        <begin position="202"/>
        <end position="212"/>
    </location>
</feature>
<comment type="caution">
    <text evidence="2">The sequence shown here is derived from an EMBL/GenBank/DDBJ whole genome shotgun (WGS) entry which is preliminary data.</text>
</comment>
<keyword evidence="3" id="KW-1185">Reference proteome</keyword>
<dbReference type="EMBL" id="BGPR01005084">
    <property type="protein sequence ID" value="GBN06613.1"/>
    <property type="molecule type" value="Genomic_DNA"/>
</dbReference>
<dbReference type="Proteomes" id="UP000499080">
    <property type="component" value="Unassembled WGS sequence"/>
</dbReference>